<keyword evidence="2" id="KW-1185">Reference proteome</keyword>
<protein>
    <submittedName>
        <fullName evidence="1">Uncharacterized protein</fullName>
    </submittedName>
</protein>
<comment type="caution">
    <text evidence="1">The sequence shown here is derived from an EMBL/GenBank/DDBJ whole genome shotgun (WGS) entry which is preliminary data.</text>
</comment>
<dbReference type="Proteomes" id="UP000887159">
    <property type="component" value="Unassembled WGS sequence"/>
</dbReference>
<name>A0A8X6UWQ5_TRICX</name>
<reference evidence="1" key="1">
    <citation type="submission" date="2020-08" db="EMBL/GenBank/DDBJ databases">
        <title>Multicomponent nature underlies the extraordinary mechanical properties of spider dragline silk.</title>
        <authorList>
            <person name="Kono N."/>
            <person name="Nakamura H."/>
            <person name="Mori M."/>
            <person name="Yoshida Y."/>
            <person name="Ohtoshi R."/>
            <person name="Malay A.D."/>
            <person name="Moran D.A.P."/>
            <person name="Tomita M."/>
            <person name="Numata K."/>
            <person name="Arakawa K."/>
        </authorList>
    </citation>
    <scope>NUCLEOTIDE SEQUENCE</scope>
</reference>
<accession>A0A8X6UWQ5</accession>
<organism evidence="1 2">
    <name type="scientific">Trichonephila clavipes</name>
    <name type="common">Golden silk orbweaver</name>
    <name type="synonym">Nephila clavipes</name>
    <dbReference type="NCBI Taxonomy" id="2585209"/>
    <lineage>
        <taxon>Eukaryota</taxon>
        <taxon>Metazoa</taxon>
        <taxon>Ecdysozoa</taxon>
        <taxon>Arthropoda</taxon>
        <taxon>Chelicerata</taxon>
        <taxon>Arachnida</taxon>
        <taxon>Araneae</taxon>
        <taxon>Araneomorphae</taxon>
        <taxon>Entelegynae</taxon>
        <taxon>Araneoidea</taxon>
        <taxon>Nephilidae</taxon>
        <taxon>Trichonephila</taxon>
    </lineage>
</organism>
<gene>
    <name evidence="1" type="ORF">TNCV_3194911</name>
</gene>
<dbReference type="EMBL" id="BMAU01021103">
    <property type="protein sequence ID" value="GFX90673.1"/>
    <property type="molecule type" value="Genomic_DNA"/>
</dbReference>
<evidence type="ECO:0000313" key="2">
    <source>
        <dbReference type="Proteomes" id="UP000887159"/>
    </source>
</evidence>
<evidence type="ECO:0000313" key="1">
    <source>
        <dbReference type="EMBL" id="GFX90673.1"/>
    </source>
</evidence>
<proteinExistence type="predicted"/>
<dbReference type="AlphaFoldDB" id="A0A8X6UWQ5"/>
<sequence>MDGSLIDPLPDVAVLYPWCTIGKPRTSLLPIDRHLLSFVGLRGGWRLARMSSIFLFVDPNMPCLVIPTIPIESKLPIPISNITTTSPGNSLNTSDSSAARLYPSTTENFAAVSTDIQPSFPYQRL</sequence>